<reference evidence="4 5" key="1">
    <citation type="journal article" date="2016" name="Nat. Commun.">
        <title>Thousands of microbial genomes shed light on interconnected biogeochemical processes in an aquifer system.</title>
        <authorList>
            <person name="Anantharaman K."/>
            <person name="Brown C.T."/>
            <person name="Hug L.A."/>
            <person name="Sharon I."/>
            <person name="Castelle C.J."/>
            <person name="Probst A.J."/>
            <person name="Thomas B.C."/>
            <person name="Singh A."/>
            <person name="Wilkins M.J."/>
            <person name="Karaoz U."/>
            <person name="Brodie E.L."/>
            <person name="Williams K.H."/>
            <person name="Hubbard S.S."/>
            <person name="Banfield J.F."/>
        </authorList>
    </citation>
    <scope>NUCLEOTIDE SEQUENCE [LARGE SCALE GENOMIC DNA]</scope>
</reference>
<gene>
    <name evidence="4" type="ORF">A3I30_00265</name>
</gene>
<accession>A0A1F5CB08</accession>
<organism evidence="4 5">
    <name type="scientific">Candidatus Azambacteria bacterium RIFCSPLOWO2_02_FULL_44_14</name>
    <dbReference type="NCBI Taxonomy" id="1797306"/>
    <lineage>
        <taxon>Bacteria</taxon>
        <taxon>Candidatus Azamiibacteriota</taxon>
    </lineage>
</organism>
<dbReference type="InterPro" id="IPR029057">
    <property type="entry name" value="PRTase-like"/>
</dbReference>
<sequence>MEKYTLADARNFFLDLIFPRYCLGCKKELSAKQVSHLCEACFNSIRVNLSPQCFVCGRRTPDARTCSMCRKKTGLSGFMSIGRYEDRVLREAIHYLKYNYLESLKIPLGELAGKFIKQNRLESVFEKSVLVPVPLARRRFAERGFNQSELIALEILKYFQLETDHRFQRGPVIGGDPHLAENTAILRNDLIKRIEFNKPQADINDWKERKENVSGAFEAKNPKMILKLSRDHYKFILIDDVSTSGATLEACARALKDAGAKEICAMVIARG</sequence>
<name>A0A1F5CB08_9BACT</name>
<feature type="domain" description="Phosphoribosyltransferase" evidence="2">
    <location>
        <begin position="226"/>
        <end position="269"/>
    </location>
</feature>
<dbReference type="Proteomes" id="UP000177197">
    <property type="component" value="Unassembled WGS sequence"/>
</dbReference>
<dbReference type="Gene3D" id="3.40.50.2020">
    <property type="match status" value="1"/>
</dbReference>
<comment type="similarity">
    <text evidence="1">Belongs to the ComF/GntX family.</text>
</comment>
<evidence type="ECO:0000313" key="5">
    <source>
        <dbReference type="Proteomes" id="UP000177197"/>
    </source>
</evidence>
<dbReference type="CDD" id="cd06223">
    <property type="entry name" value="PRTases_typeI"/>
    <property type="match status" value="1"/>
</dbReference>
<dbReference type="PANTHER" id="PTHR47505:SF1">
    <property type="entry name" value="DNA UTILIZATION PROTEIN YHGH"/>
    <property type="match status" value="1"/>
</dbReference>
<dbReference type="InterPro" id="IPR044005">
    <property type="entry name" value="DZR_2"/>
</dbReference>
<dbReference type="EMBL" id="MEYV01000014">
    <property type="protein sequence ID" value="OGD40031.1"/>
    <property type="molecule type" value="Genomic_DNA"/>
</dbReference>
<evidence type="ECO:0000259" key="3">
    <source>
        <dbReference type="Pfam" id="PF18912"/>
    </source>
</evidence>
<dbReference type="PANTHER" id="PTHR47505">
    <property type="entry name" value="DNA UTILIZATION PROTEIN YHGH"/>
    <property type="match status" value="1"/>
</dbReference>
<dbReference type="Pfam" id="PF18912">
    <property type="entry name" value="DZR_2"/>
    <property type="match status" value="1"/>
</dbReference>
<dbReference type="InterPro" id="IPR051910">
    <property type="entry name" value="ComF/GntX_DNA_util-trans"/>
</dbReference>
<evidence type="ECO:0000259" key="2">
    <source>
        <dbReference type="Pfam" id="PF00156"/>
    </source>
</evidence>
<comment type="caution">
    <text evidence="4">The sequence shown here is derived from an EMBL/GenBank/DDBJ whole genome shotgun (WGS) entry which is preliminary data.</text>
</comment>
<evidence type="ECO:0000313" key="4">
    <source>
        <dbReference type="EMBL" id="OGD40031.1"/>
    </source>
</evidence>
<dbReference type="Pfam" id="PF00156">
    <property type="entry name" value="Pribosyltran"/>
    <property type="match status" value="1"/>
</dbReference>
<dbReference type="AlphaFoldDB" id="A0A1F5CB08"/>
<protein>
    <recommendedName>
        <fullName evidence="6">Phosphoribosyltransferase domain-containing protein</fullName>
    </recommendedName>
</protein>
<evidence type="ECO:0008006" key="6">
    <source>
        <dbReference type="Google" id="ProtNLM"/>
    </source>
</evidence>
<dbReference type="InterPro" id="IPR000836">
    <property type="entry name" value="PRTase_dom"/>
</dbReference>
<evidence type="ECO:0000256" key="1">
    <source>
        <dbReference type="ARBA" id="ARBA00008007"/>
    </source>
</evidence>
<proteinExistence type="inferred from homology"/>
<dbReference type="SUPFAM" id="SSF53271">
    <property type="entry name" value="PRTase-like"/>
    <property type="match status" value="1"/>
</dbReference>
<feature type="domain" description="Double zinc ribbon" evidence="3">
    <location>
        <begin position="13"/>
        <end position="70"/>
    </location>
</feature>